<evidence type="ECO:0000313" key="2">
    <source>
        <dbReference type="Proteomes" id="UP000663873"/>
    </source>
</evidence>
<feature type="non-terminal residue" evidence="1">
    <location>
        <position position="58"/>
    </location>
</feature>
<sequence length="58" mass="6331">MDGIECDRIVLGLIEVLVTADIEEIMAETILELCRLVSTETELSALKSHESAISQLSV</sequence>
<accession>A0A821RE24</accession>
<dbReference type="EMBL" id="CAJOBP010056915">
    <property type="protein sequence ID" value="CAF4836833.1"/>
    <property type="molecule type" value="Genomic_DNA"/>
</dbReference>
<comment type="caution">
    <text evidence="1">The sequence shown here is derived from an EMBL/GenBank/DDBJ whole genome shotgun (WGS) entry which is preliminary data.</text>
</comment>
<name>A0A821RE24_9BILA</name>
<organism evidence="1 2">
    <name type="scientific">Rotaria socialis</name>
    <dbReference type="NCBI Taxonomy" id="392032"/>
    <lineage>
        <taxon>Eukaryota</taxon>
        <taxon>Metazoa</taxon>
        <taxon>Spiralia</taxon>
        <taxon>Gnathifera</taxon>
        <taxon>Rotifera</taxon>
        <taxon>Eurotatoria</taxon>
        <taxon>Bdelloidea</taxon>
        <taxon>Philodinida</taxon>
        <taxon>Philodinidae</taxon>
        <taxon>Rotaria</taxon>
    </lineage>
</organism>
<dbReference type="AlphaFoldDB" id="A0A821RE24"/>
<protein>
    <submittedName>
        <fullName evidence="1">Uncharacterized protein</fullName>
    </submittedName>
</protein>
<dbReference type="Proteomes" id="UP000663873">
    <property type="component" value="Unassembled WGS sequence"/>
</dbReference>
<keyword evidence="2" id="KW-1185">Reference proteome</keyword>
<evidence type="ECO:0000313" key="1">
    <source>
        <dbReference type="EMBL" id="CAF4836833.1"/>
    </source>
</evidence>
<proteinExistence type="predicted"/>
<reference evidence="1" key="1">
    <citation type="submission" date="2021-02" db="EMBL/GenBank/DDBJ databases">
        <authorList>
            <person name="Nowell W R."/>
        </authorList>
    </citation>
    <scope>NUCLEOTIDE SEQUENCE</scope>
</reference>
<gene>
    <name evidence="1" type="ORF">UJA718_LOCUS42866</name>
</gene>